<dbReference type="Proteomes" id="UP001442494">
    <property type="component" value="Unassembled WGS sequence"/>
</dbReference>
<gene>
    <name evidence="1" type="ORF">NDI37_14215</name>
</gene>
<accession>A0ABV0JQF4</accession>
<name>A0ABV0JQF4_9CYAN</name>
<comment type="caution">
    <text evidence="1">The sequence shown here is derived from an EMBL/GenBank/DDBJ whole genome shotgun (WGS) entry which is preliminary data.</text>
</comment>
<sequence length="283" mass="30920">MKNKIILPFFLTTVLVGGYLAIDAFQQSQPTQAAQSIWKQFSSSKGNFKVLMPGQTSQLKRIVNTEAGKITVYGFRSIRPNEAVYGVTYSDVPSKIIKTPKDVNDLFNGTIQGFAQSVQGSVVSQRNIKLGTYPGREIKVQIFGGATAKSRMYLVKQRLYQTLAVTKKEESLSKSINGFLNSFQVINKPAASPKSRQVKKPTVSPKVVQEQLNAKLKQAVCNQNWSQAVATVNQMINMAPKSGGVREQLVTYRGRLQNMARNKEVIPAGTLTGCSPVAGSGGQ</sequence>
<reference evidence="1 2" key="1">
    <citation type="submission" date="2022-04" db="EMBL/GenBank/DDBJ databases">
        <title>Positive selection, recombination, and allopatry shape intraspecific diversity of widespread and dominant cyanobacteria.</title>
        <authorList>
            <person name="Wei J."/>
            <person name="Shu W."/>
            <person name="Hu C."/>
        </authorList>
    </citation>
    <scope>NUCLEOTIDE SEQUENCE [LARGE SCALE GENOMIC DNA]</scope>
    <source>
        <strain evidence="1 2">GB2-A5</strain>
    </source>
</reference>
<evidence type="ECO:0000313" key="1">
    <source>
        <dbReference type="EMBL" id="MEP0865622.1"/>
    </source>
</evidence>
<dbReference type="RefSeq" id="WP_190420105.1">
    <property type="nucleotide sequence ID" value="NZ_JAMPKK010000029.1"/>
</dbReference>
<keyword evidence="2" id="KW-1185">Reference proteome</keyword>
<evidence type="ECO:0000313" key="2">
    <source>
        <dbReference type="Proteomes" id="UP001442494"/>
    </source>
</evidence>
<proteinExistence type="predicted"/>
<organism evidence="1 2">
    <name type="scientific">Funiculus sociatus GB2-A5</name>
    <dbReference type="NCBI Taxonomy" id="2933946"/>
    <lineage>
        <taxon>Bacteria</taxon>
        <taxon>Bacillati</taxon>
        <taxon>Cyanobacteriota</taxon>
        <taxon>Cyanophyceae</taxon>
        <taxon>Coleofasciculales</taxon>
        <taxon>Coleofasciculaceae</taxon>
        <taxon>Funiculus</taxon>
    </lineage>
</organism>
<protein>
    <submittedName>
        <fullName evidence="1">Uncharacterized protein</fullName>
    </submittedName>
</protein>
<dbReference type="EMBL" id="JAMPKK010000029">
    <property type="protein sequence ID" value="MEP0865622.1"/>
    <property type="molecule type" value="Genomic_DNA"/>
</dbReference>